<dbReference type="InterPro" id="IPR002528">
    <property type="entry name" value="MATE_fam"/>
</dbReference>
<feature type="transmembrane region" description="Helical" evidence="10">
    <location>
        <begin position="188"/>
        <end position="214"/>
    </location>
</feature>
<feature type="transmembrane region" description="Helical" evidence="10">
    <location>
        <begin position="390"/>
        <end position="409"/>
    </location>
</feature>
<keyword evidence="6 10" id="KW-1133">Transmembrane helix</keyword>
<accession>A0A9D9HC63</accession>
<dbReference type="Pfam" id="PF01554">
    <property type="entry name" value="MatE"/>
    <property type="match status" value="2"/>
</dbReference>
<protein>
    <recommendedName>
        <fullName evidence="9">Multidrug-efflux transporter</fullName>
    </recommendedName>
</protein>
<evidence type="ECO:0000256" key="10">
    <source>
        <dbReference type="SAM" id="Phobius"/>
    </source>
</evidence>
<feature type="transmembrane region" description="Helical" evidence="10">
    <location>
        <begin position="134"/>
        <end position="154"/>
    </location>
</feature>
<evidence type="ECO:0000256" key="1">
    <source>
        <dbReference type="ARBA" id="ARBA00004651"/>
    </source>
</evidence>
<feature type="transmembrane region" description="Helical" evidence="10">
    <location>
        <begin position="357"/>
        <end position="378"/>
    </location>
</feature>
<dbReference type="GO" id="GO:0042910">
    <property type="term" value="F:xenobiotic transmembrane transporter activity"/>
    <property type="evidence" value="ECO:0007669"/>
    <property type="project" value="InterPro"/>
</dbReference>
<name>A0A9D9HC63_9BACT</name>
<reference evidence="11" key="1">
    <citation type="submission" date="2020-10" db="EMBL/GenBank/DDBJ databases">
        <authorList>
            <person name="Gilroy R."/>
        </authorList>
    </citation>
    <scope>NUCLEOTIDE SEQUENCE</scope>
    <source>
        <strain evidence="11">D5-748</strain>
    </source>
</reference>
<dbReference type="GO" id="GO:0005886">
    <property type="term" value="C:plasma membrane"/>
    <property type="evidence" value="ECO:0007669"/>
    <property type="project" value="UniProtKB-SubCell"/>
</dbReference>
<keyword evidence="4" id="KW-1003">Cell membrane</keyword>
<evidence type="ECO:0000256" key="4">
    <source>
        <dbReference type="ARBA" id="ARBA00022475"/>
    </source>
</evidence>
<comment type="caution">
    <text evidence="11">The sequence shown here is derived from an EMBL/GenBank/DDBJ whole genome shotgun (WGS) entry which is preliminary data.</text>
</comment>
<dbReference type="InterPro" id="IPR050222">
    <property type="entry name" value="MATE_MdtK"/>
</dbReference>
<dbReference type="PANTHER" id="PTHR43298">
    <property type="entry name" value="MULTIDRUG RESISTANCE PROTEIN NORM-RELATED"/>
    <property type="match status" value="1"/>
</dbReference>
<reference evidence="11" key="2">
    <citation type="journal article" date="2021" name="PeerJ">
        <title>Extensive microbial diversity within the chicken gut microbiome revealed by metagenomics and culture.</title>
        <authorList>
            <person name="Gilroy R."/>
            <person name="Ravi A."/>
            <person name="Getino M."/>
            <person name="Pursley I."/>
            <person name="Horton D.L."/>
            <person name="Alikhan N.F."/>
            <person name="Baker D."/>
            <person name="Gharbi K."/>
            <person name="Hall N."/>
            <person name="Watson M."/>
            <person name="Adriaenssens E.M."/>
            <person name="Foster-Nyarko E."/>
            <person name="Jarju S."/>
            <person name="Secka A."/>
            <person name="Antonio M."/>
            <person name="Oren A."/>
            <person name="Chaudhuri R.R."/>
            <person name="La Ragione R."/>
            <person name="Hildebrand F."/>
            <person name="Pallen M.J."/>
        </authorList>
    </citation>
    <scope>NUCLEOTIDE SEQUENCE</scope>
    <source>
        <strain evidence="11">D5-748</strain>
    </source>
</reference>
<feature type="transmembrane region" description="Helical" evidence="10">
    <location>
        <begin position="49"/>
        <end position="73"/>
    </location>
</feature>
<evidence type="ECO:0000256" key="7">
    <source>
        <dbReference type="ARBA" id="ARBA00023065"/>
    </source>
</evidence>
<dbReference type="GO" id="GO:0006811">
    <property type="term" value="P:monoatomic ion transport"/>
    <property type="evidence" value="ECO:0007669"/>
    <property type="project" value="UniProtKB-KW"/>
</dbReference>
<evidence type="ECO:0000256" key="2">
    <source>
        <dbReference type="ARBA" id="ARBA00022448"/>
    </source>
</evidence>
<feature type="transmembrane region" description="Helical" evidence="10">
    <location>
        <begin position="235"/>
        <end position="263"/>
    </location>
</feature>
<gene>
    <name evidence="11" type="ORF">IAC23_02300</name>
</gene>
<feature type="transmembrane region" description="Helical" evidence="10">
    <location>
        <begin position="93"/>
        <end position="114"/>
    </location>
</feature>
<feature type="transmembrane region" description="Helical" evidence="10">
    <location>
        <begin position="12"/>
        <end position="29"/>
    </location>
</feature>
<dbReference type="CDD" id="cd13133">
    <property type="entry name" value="MATE_like_7"/>
    <property type="match status" value="1"/>
</dbReference>
<evidence type="ECO:0000256" key="9">
    <source>
        <dbReference type="ARBA" id="ARBA00031636"/>
    </source>
</evidence>
<evidence type="ECO:0000256" key="3">
    <source>
        <dbReference type="ARBA" id="ARBA00022449"/>
    </source>
</evidence>
<dbReference type="NCBIfam" id="TIGR00797">
    <property type="entry name" value="matE"/>
    <property type="match status" value="1"/>
</dbReference>
<evidence type="ECO:0000256" key="8">
    <source>
        <dbReference type="ARBA" id="ARBA00023136"/>
    </source>
</evidence>
<dbReference type="PANTHER" id="PTHR43298:SF2">
    <property type="entry name" value="FMN_FAD EXPORTER YEEO-RELATED"/>
    <property type="match status" value="1"/>
</dbReference>
<evidence type="ECO:0000256" key="5">
    <source>
        <dbReference type="ARBA" id="ARBA00022692"/>
    </source>
</evidence>
<evidence type="ECO:0000313" key="11">
    <source>
        <dbReference type="EMBL" id="MBO8444513.1"/>
    </source>
</evidence>
<dbReference type="PIRSF" id="PIRSF006603">
    <property type="entry name" value="DinF"/>
    <property type="match status" value="1"/>
</dbReference>
<keyword evidence="3" id="KW-0050">Antiport</keyword>
<evidence type="ECO:0000313" key="12">
    <source>
        <dbReference type="Proteomes" id="UP000823619"/>
    </source>
</evidence>
<sequence length="445" mass="49517">MTKTLNYSYSHIWKVAYPILVSLIMEQLLGMTDTAFLGRVGEVELAASAIAGVYCLAIFVTGFGFGIGSQIIIARRNGEGNYKETGNIFWHGVYFLTGLAIMVIALSELFSPWILSHLIESKEIAEAAMSYVRWRLVGFIFAFVTVMFRAFYIGTTQTKTLTLNSIVMVLSNVLFNWILVFGKLGFPALGIAGSAIGTALAELVSLIFFTVYTITKTDCEKYGLNKRISFRWKKLKSILSISVWTMVQNFFSVSTWFIFFLFVEHLGERSLAVSNLIRSVSGFLWVFVSAFASTCSSLVSNLIGEGHTDSVPRLIRRVIKLAYIPVLALALLFSLFPKTVISIYTDMPDLVSASVQSLWVLCFSYIFTCPALICFNAISGTGNTRTALGLEMTALVIYVAFCVTVIAYIQPDVAICWFAELVYAIAMLLICGQYLRSNRWKGTRI</sequence>
<dbReference type="InterPro" id="IPR048279">
    <property type="entry name" value="MdtK-like"/>
</dbReference>
<keyword evidence="7" id="KW-0406">Ion transport</keyword>
<feature type="transmembrane region" description="Helical" evidence="10">
    <location>
        <begin position="323"/>
        <end position="345"/>
    </location>
</feature>
<proteinExistence type="predicted"/>
<feature type="transmembrane region" description="Helical" evidence="10">
    <location>
        <begin position="161"/>
        <end position="182"/>
    </location>
</feature>
<keyword evidence="8 10" id="KW-0472">Membrane</keyword>
<organism evidence="11 12">
    <name type="scientific">Candidatus Cryptobacteroides merdavium</name>
    <dbReference type="NCBI Taxonomy" id="2840769"/>
    <lineage>
        <taxon>Bacteria</taxon>
        <taxon>Pseudomonadati</taxon>
        <taxon>Bacteroidota</taxon>
        <taxon>Bacteroidia</taxon>
        <taxon>Bacteroidales</taxon>
        <taxon>Candidatus Cryptobacteroides</taxon>
    </lineage>
</organism>
<dbReference type="EMBL" id="JADIMO010000027">
    <property type="protein sequence ID" value="MBO8444513.1"/>
    <property type="molecule type" value="Genomic_DNA"/>
</dbReference>
<dbReference type="GO" id="GO:0015297">
    <property type="term" value="F:antiporter activity"/>
    <property type="evidence" value="ECO:0007669"/>
    <property type="project" value="UniProtKB-KW"/>
</dbReference>
<comment type="subcellular location">
    <subcellularLocation>
        <location evidence="1">Cell membrane</location>
        <topology evidence="1">Multi-pass membrane protein</topology>
    </subcellularLocation>
</comment>
<feature type="transmembrane region" description="Helical" evidence="10">
    <location>
        <begin position="415"/>
        <end position="435"/>
    </location>
</feature>
<keyword evidence="2" id="KW-0813">Transport</keyword>
<feature type="transmembrane region" description="Helical" evidence="10">
    <location>
        <begin position="283"/>
        <end position="303"/>
    </location>
</feature>
<keyword evidence="5 10" id="KW-0812">Transmembrane</keyword>
<dbReference type="Proteomes" id="UP000823619">
    <property type="component" value="Unassembled WGS sequence"/>
</dbReference>
<dbReference type="AlphaFoldDB" id="A0A9D9HC63"/>
<evidence type="ECO:0000256" key="6">
    <source>
        <dbReference type="ARBA" id="ARBA00022989"/>
    </source>
</evidence>